<dbReference type="RefSeq" id="WP_069990985.1">
    <property type="nucleotide sequence ID" value="NZ_LJGV01000022.1"/>
</dbReference>
<dbReference type="EMBL" id="LJGV01000022">
    <property type="protein sequence ID" value="OEU97392.1"/>
    <property type="molecule type" value="Genomic_DNA"/>
</dbReference>
<keyword evidence="1 5" id="KW-0963">Cytoplasm</keyword>
<dbReference type="GO" id="GO:0030798">
    <property type="term" value="F:trans-aconitate 2-methyltransferase activity"/>
    <property type="evidence" value="ECO:0007669"/>
    <property type="project" value="UniProtKB-UniRule"/>
</dbReference>
<evidence type="ECO:0000256" key="3">
    <source>
        <dbReference type="ARBA" id="ARBA00022679"/>
    </source>
</evidence>
<name>A0A1E7K0F5_9ACTN</name>
<dbReference type="GO" id="GO:0005737">
    <property type="term" value="C:cytoplasm"/>
    <property type="evidence" value="ECO:0007669"/>
    <property type="project" value="UniProtKB-SubCell"/>
</dbReference>
<comment type="similarity">
    <text evidence="5">Belongs to the methyltransferase superfamily. Tam family.</text>
</comment>
<accession>A0A1E7K0F5</accession>
<dbReference type="GO" id="GO:0017000">
    <property type="term" value="P:antibiotic biosynthetic process"/>
    <property type="evidence" value="ECO:0007669"/>
    <property type="project" value="UniProtKB-ARBA"/>
</dbReference>
<dbReference type="Pfam" id="PF13649">
    <property type="entry name" value="Methyltransf_25"/>
    <property type="match status" value="1"/>
</dbReference>
<dbReference type="InterPro" id="IPR029063">
    <property type="entry name" value="SAM-dependent_MTases_sf"/>
</dbReference>
<keyword evidence="3 5" id="KW-0808">Transferase</keyword>
<dbReference type="InterPro" id="IPR023149">
    <property type="entry name" value="Trans_acon_MeTrfase_C"/>
</dbReference>
<protein>
    <recommendedName>
        <fullName evidence="5">Trans-aconitate 2-methyltransferase</fullName>
        <ecNumber evidence="5">2.1.1.144</ecNumber>
    </recommendedName>
</protein>
<dbReference type="AlphaFoldDB" id="A0A1E7K0F5"/>
<proteinExistence type="inferred from homology"/>
<evidence type="ECO:0000256" key="1">
    <source>
        <dbReference type="ARBA" id="ARBA00022490"/>
    </source>
</evidence>
<comment type="catalytic activity">
    <reaction evidence="5">
        <text>trans-aconitate + S-adenosyl-L-methionine = (E)-3-(methoxycarbonyl)pent-2-enedioate + S-adenosyl-L-homocysteine</text>
        <dbReference type="Rhea" id="RHEA:14969"/>
        <dbReference type="ChEBI" id="CHEBI:15708"/>
        <dbReference type="ChEBI" id="CHEBI:57470"/>
        <dbReference type="ChEBI" id="CHEBI:57856"/>
        <dbReference type="ChEBI" id="CHEBI:59789"/>
        <dbReference type="EC" id="2.1.1.144"/>
    </reaction>
</comment>
<dbReference type="PANTHER" id="PTHR43861:SF1">
    <property type="entry name" value="TRANS-ACONITATE 2-METHYLTRANSFERASE"/>
    <property type="match status" value="1"/>
</dbReference>
<feature type="domain" description="Methyltransferase" evidence="6">
    <location>
        <begin position="37"/>
        <end position="130"/>
    </location>
</feature>
<evidence type="ECO:0000259" key="6">
    <source>
        <dbReference type="Pfam" id="PF13649"/>
    </source>
</evidence>
<dbReference type="InterPro" id="IPR041698">
    <property type="entry name" value="Methyltransf_25"/>
</dbReference>
<comment type="caution">
    <text evidence="7">The sequence shown here is derived from an EMBL/GenBank/DDBJ whole genome shotgun (WGS) entry which is preliminary data.</text>
</comment>
<dbReference type="GO" id="GO:0032259">
    <property type="term" value="P:methylation"/>
    <property type="evidence" value="ECO:0007669"/>
    <property type="project" value="UniProtKB-KW"/>
</dbReference>
<evidence type="ECO:0000256" key="2">
    <source>
        <dbReference type="ARBA" id="ARBA00022603"/>
    </source>
</evidence>
<evidence type="ECO:0000313" key="7">
    <source>
        <dbReference type="EMBL" id="OEU97392.1"/>
    </source>
</evidence>
<dbReference type="HAMAP" id="MF_00560">
    <property type="entry name" value="Tran_acon_Me_trans"/>
    <property type="match status" value="1"/>
</dbReference>
<evidence type="ECO:0000256" key="4">
    <source>
        <dbReference type="ARBA" id="ARBA00022691"/>
    </source>
</evidence>
<dbReference type="PANTHER" id="PTHR43861">
    <property type="entry name" value="TRANS-ACONITATE 2-METHYLTRANSFERASE-RELATED"/>
    <property type="match status" value="1"/>
</dbReference>
<dbReference type="SUPFAM" id="SSF53335">
    <property type="entry name" value="S-adenosyl-L-methionine-dependent methyltransferases"/>
    <property type="match status" value="1"/>
</dbReference>
<evidence type="ECO:0000256" key="5">
    <source>
        <dbReference type="HAMAP-Rule" id="MF_00560"/>
    </source>
</evidence>
<evidence type="ECO:0000313" key="8">
    <source>
        <dbReference type="Proteomes" id="UP000175829"/>
    </source>
</evidence>
<dbReference type="Gene3D" id="3.40.50.150">
    <property type="entry name" value="Vaccinia Virus protein VP39"/>
    <property type="match status" value="1"/>
</dbReference>
<dbReference type="Proteomes" id="UP000175829">
    <property type="component" value="Unassembled WGS sequence"/>
</dbReference>
<dbReference type="InterPro" id="IPR023506">
    <property type="entry name" value="Trans-aconitate_MeTrfase"/>
</dbReference>
<keyword evidence="4 5" id="KW-0949">S-adenosyl-L-methionine</keyword>
<keyword evidence="2 5" id="KW-0489">Methyltransferase</keyword>
<dbReference type="Gene3D" id="1.10.150.290">
    <property type="entry name" value="S-adenosyl-L-methionine-dependent methyltransferases"/>
    <property type="match status" value="1"/>
</dbReference>
<dbReference type="CDD" id="cd02440">
    <property type="entry name" value="AdoMet_MTases"/>
    <property type="match status" value="1"/>
</dbReference>
<dbReference type="EC" id="2.1.1.144" evidence="5"/>
<comment type="subcellular location">
    <subcellularLocation>
        <location evidence="5">Cytoplasm</location>
    </subcellularLocation>
</comment>
<dbReference type="PATRIC" id="fig|943816.4.peg.420"/>
<gene>
    <name evidence="5" type="primary">tam</name>
    <name evidence="7" type="ORF">AN217_05360</name>
</gene>
<sequence length="267" mass="29393">MWDPEQYLRHAGPRLRPVRDLLAQVPERLPGRPRVRIADLGCGPGGPSLPLAERWPEAHITGYDNAPEMLREAGRHARPGHLDFASADLAHWRPDPDEHFGLLFSNAALQWVPGHRHAFPDWLAALPSGGTLAFQVPGNFDAPSHTLLTALRNSARWRGRIGARTRSGPVLTPARYAELLAPLGPRGCAVDAWETTYLHRLTGTDPVLEWTKGTALRPVLAALADDPAARDDFLAEYAAALRQAYPRGTDGTTAFPFRRVFVVAVKR</sequence>
<dbReference type="NCBIfam" id="NF010703">
    <property type="entry name" value="PRK14103.1"/>
    <property type="match status" value="1"/>
</dbReference>
<reference evidence="7 8" key="1">
    <citation type="journal article" date="2016" name="Front. Microbiol.">
        <title>Comparative Genomics Analysis of Streptomyces Species Reveals Their Adaptation to the Marine Environment and Their Diversity at the Genomic Level.</title>
        <authorList>
            <person name="Tian X."/>
            <person name="Zhang Z."/>
            <person name="Yang T."/>
            <person name="Chen M."/>
            <person name="Li J."/>
            <person name="Chen F."/>
            <person name="Yang J."/>
            <person name="Li W."/>
            <person name="Zhang B."/>
            <person name="Zhang Z."/>
            <person name="Wu J."/>
            <person name="Zhang C."/>
            <person name="Long L."/>
            <person name="Xiao J."/>
        </authorList>
    </citation>
    <scope>NUCLEOTIDE SEQUENCE [LARGE SCALE GENOMIC DNA]</scope>
    <source>
        <strain evidence="7 8">SCSIO M10379</strain>
    </source>
</reference>
<organism evidence="7 8">
    <name type="scientific">Streptomyces qinglanensis</name>
    <dbReference type="NCBI Taxonomy" id="943816"/>
    <lineage>
        <taxon>Bacteria</taxon>
        <taxon>Bacillati</taxon>
        <taxon>Actinomycetota</taxon>
        <taxon>Actinomycetes</taxon>
        <taxon>Kitasatosporales</taxon>
        <taxon>Streptomycetaceae</taxon>
        <taxon>Streptomyces</taxon>
    </lineage>
</organism>
<comment type="function">
    <text evidence="5">Catalyzes the S-adenosylmethionine monomethyl esterification of trans-aconitate.</text>
</comment>